<evidence type="ECO:0000313" key="3">
    <source>
        <dbReference type="Proteomes" id="UP000887104"/>
    </source>
</evidence>
<sequence>MKSTSKKTKVIGVKRYLDQETGEILDMSVVETVSTDFNFEKIWLMHIMQALDCMGSKKIKVVTWLLANKDHKNTIIGTQRAIAEKAEVSLPIVTKTLKTLIESDIIKMVQNGVYMLNPDVMFKGDNKQRMNILIKYNKL</sequence>
<accession>A0ABQ4PRX0</accession>
<organism evidence="2 3">
    <name type="scientific">Shewanella sairae</name>
    <dbReference type="NCBI Taxonomy" id="190310"/>
    <lineage>
        <taxon>Bacteria</taxon>
        <taxon>Pseudomonadati</taxon>
        <taxon>Pseudomonadota</taxon>
        <taxon>Gammaproteobacteria</taxon>
        <taxon>Alteromonadales</taxon>
        <taxon>Shewanellaceae</taxon>
        <taxon>Shewanella</taxon>
    </lineage>
</organism>
<name>A0ABQ4PRX0_9GAMM</name>
<feature type="domain" description="Plasmid replication protein RepL" evidence="1">
    <location>
        <begin position="4"/>
        <end position="138"/>
    </location>
</feature>
<proteinExistence type="predicted"/>
<dbReference type="InterPro" id="IPR008813">
    <property type="entry name" value="Plasmid_replication_RepL"/>
</dbReference>
<comment type="caution">
    <text evidence="2">The sequence shown here is derived from an EMBL/GenBank/DDBJ whole genome shotgun (WGS) entry which is preliminary data.</text>
</comment>
<gene>
    <name evidence="2" type="ORF">TUM4438_45880</name>
</gene>
<reference evidence="2" key="1">
    <citation type="submission" date="2021-05" db="EMBL/GenBank/DDBJ databases">
        <title>Molecular characterization for Shewanella algae harboring chromosomal blaOXA-55-like strains isolated from clinical and environment sample.</title>
        <authorList>
            <person name="Ohama Y."/>
            <person name="Aoki K."/>
            <person name="Harada S."/>
            <person name="Moriya K."/>
            <person name="Ishii Y."/>
            <person name="Tateda K."/>
        </authorList>
    </citation>
    <scope>NUCLEOTIDE SEQUENCE</scope>
    <source>
        <strain evidence="2">JCM 11563</strain>
    </source>
</reference>
<keyword evidence="3" id="KW-1185">Reference proteome</keyword>
<dbReference type="InterPro" id="IPR036390">
    <property type="entry name" value="WH_DNA-bd_sf"/>
</dbReference>
<dbReference type="Pfam" id="PF05732">
    <property type="entry name" value="RepL"/>
    <property type="match status" value="1"/>
</dbReference>
<evidence type="ECO:0000313" key="2">
    <source>
        <dbReference type="EMBL" id="GIU52647.1"/>
    </source>
</evidence>
<protein>
    <recommendedName>
        <fullName evidence="1">Plasmid replication protein RepL domain-containing protein</fullName>
    </recommendedName>
</protein>
<evidence type="ECO:0000259" key="1">
    <source>
        <dbReference type="Pfam" id="PF05732"/>
    </source>
</evidence>
<dbReference type="SUPFAM" id="SSF46785">
    <property type="entry name" value="Winged helix' DNA-binding domain"/>
    <property type="match status" value="1"/>
</dbReference>
<dbReference type="Proteomes" id="UP000887104">
    <property type="component" value="Unassembled WGS sequence"/>
</dbReference>
<dbReference type="RefSeq" id="WP_220783564.1">
    <property type="nucleotide sequence ID" value="NZ_BPEY01000211.1"/>
</dbReference>
<dbReference type="EMBL" id="BPEY01000211">
    <property type="protein sequence ID" value="GIU52647.1"/>
    <property type="molecule type" value="Genomic_DNA"/>
</dbReference>